<proteinExistence type="predicted"/>
<reference evidence="1 2" key="1">
    <citation type="submission" date="2018-02" db="EMBL/GenBank/DDBJ databases">
        <title>Bacteriophage NCPPB3778 and a type I-E CRISPR drive the evolution of the US Biological Select Agent, Rathayibacter toxicus.</title>
        <authorList>
            <person name="Davis E.W.II."/>
            <person name="Tabima J.F."/>
            <person name="Weisberg A.J."/>
            <person name="Lopes L.D."/>
            <person name="Wiseman M.S."/>
            <person name="Wiseman M.S."/>
            <person name="Pupko T."/>
            <person name="Belcher M.S."/>
            <person name="Sechler A.J."/>
            <person name="Tancos M.A."/>
            <person name="Schroeder B.K."/>
            <person name="Murray T.D."/>
            <person name="Luster D.G."/>
            <person name="Schneider W.L."/>
            <person name="Rogers E."/>
            <person name="Andreote F.D."/>
            <person name="Grunwald N.J."/>
            <person name="Putnam M.L."/>
            <person name="Chang J.H."/>
        </authorList>
    </citation>
    <scope>NUCLEOTIDE SEQUENCE [LARGE SCALE GENOMIC DNA]</scope>
    <source>
        <strain evidence="1 2">FH99</strain>
    </source>
</reference>
<gene>
    <name evidence="1" type="ORF">C5C51_08980</name>
</gene>
<dbReference type="AlphaFoldDB" id="A0A2S5Y542"/>
<evidence type="ECO:0000313" key="2">
    <source>
        <dbReference type="Proteomes" id="UP000237966"/>
    </source>
</evidence>
<accession>A0A2S5Y542</accession>
<name>A0A2S5Y542_9MICO</name>
<evidence type="ECO:0000313" key="1">
    <source>
        <dbReference type="EMBL" id="PPI13835.1"/>
    </source>
</evidence>
<organism evidence="1 2">
    <name type="scientific">Rathayibacter toxicus</name>
    <dbReference type="NCBI Taxonomy" id="145458"/>
    <lineage>
        <taxon>Bacteria</taxon>
        <taxon>Bacillati</taxon>
        <taxon>Actinomycetota</taxon>
        <taxon>Actinomycetes</taxon>
        <taxon>Micrococcales</taxon>
        <taxon>Microbacteriaceae</taxon>
        <taxon>Rathayibacter</taxon>
    </lineage>
</organism>
<dbReference type="EMBL" id="PSWU01000013">
    <property type="protein sequence ID" value="PPI13835.1"/>
    <property type="molecule type" value="Genomic_DNA"/>
</dbReference>
<protein>
    <submittedName>
        <fullName evidence="1">Uncharacterized protein</fullName>
    </submittedName>
</protein>
<dbReference type="Proteomes" id="UP000237966">
    <property type="component" value="Unassembled WGS sequence"/>
</dbReference>
<sequence length="110" mass="12488">MDVTVNVSIVRGFSDRDARRLCLDSLVDDLVAASARRLVIEQDDSIRDADRRMIRAALQRNGYQDPRYEHTRPTVHPLLWVADAVAWCHQARGEWVGRVAPLVGRVSKLP</sequence>
<comment type="caution">
    <text evidence="1">The sequence shown here is derived from an EMBL/GenBank/DDBJ whole genome shotgun (WGS) entry which is preliminary data.</text>
</comment>